<dbReference type="AlphaFoldDB" id="A0A1M6KE81"/>
<sequence>MTLIYLKEVNIKLVLFVNNKNRNSYFIGHSGQKSLGEQSKTLAISFK</sequence>
<reference evidence="2" key="1">
    <citation type="submission" date="2016-11" db="EMBL/GenBank/DDBJ databases">
        <authorList>
            <person name="Varghese N."/>
            <person name="Submissions S."/>
        </authorList>
    </citation>
    <scope>NUCLEOTIDE SEQUENCE [LARGE SCALE GENOMIC DNA]</scope>
    <source>
        <strain evidence="2">DSM 26349</strain>
    </source>
</reference>
<accession>A0A1M6KE81</accession>
<name>A0A1M6KE81_9FLAO</name>
<dbReference type="EMBL" id="FQYV01000020">
    <property type="protein sequence ID" value="SHJ57137.1"/>
    <property type="molecule type" value="Genomic_DNA"/>
</dbReference>
<evidence type="ECO:0000313" key="2">
    <source>
        <dbReference type="Proteomes" id="UP000184172"/>
    </source>
</evidence>
<dbReference type="STRING" id="797419.SAMN05216556_12062"/>
<gene>
    <name evidence="1" type="ORF">SAMN04487908_12011</name>
</gene>
<protein>
    <submittedName>
        <fullName evidence="1">Uncharacterized protein</fullName>
    </submittedName>
</protein>
<organism evidence="1 2">
    <name type="scientific">Aequorivita viscosa</name>
    <dbReference type="NCBI Taxonomy" id="797419"/>
    <lineage>
        <taxon>Bacteria</taxon>
        <taxon>Pseudomonadati</taxon>
        <taxon>Bacteroidota</taxon>
        <taxon>Flavobacteriia</taxon>
        <taxon>Flavobacteriales</taxon>
        <taxon>Flavobacteriaceae</taxon>
        <taxon>Aequorivita</taxon>
    </lineage>
</organism>
<keyword evidence="2" id="KW-1185">Reference proteome</keyword>
<dbReference type="Proteomes" id="UP000184172">
    <property type="component" value="Unassembled WGS sequence"/>
</dbReference>
<evidence type="ECO:0000313" key="1">
    <source>
        <dbReference type="EMBL" id="SHJ57137.1"/>
    </source>
</evidence>
<proteinExistence type="predicted"/>